<protein>
    <submittedName>
        <fullName evidence="2">Alkaline shock response membrane anchor protein AmaP</fullName>
    </submittedName>
</protein>
<name>A0ABT0VGR8_9LACO</name>
<reference evidence="2" key="1">
    <citation type="submission" date="2021-04" db="EMBL/GenBank/DDBJ databases">
        <title>Taxonomic assessment of Weissella genus.</title>
        <authorList>
            <person name="Fanelli F."/>
            <person name="Chieffi D."/>
            <person name="Dell'Aquila A."/>
            <person name="Gyu-Sung C."/>
            <person name="Franz C.M.A.P."/>
            <person name="Fusco V."/>
        </authorList>
    </citation>
    <scope>NUCLEOTIDE SEQUENCE</scope>
    <source>
        <strain evidence="2">LMG 25373</strain>
    </source>
</reference>
<organism evidence="2 3">
    <name type="scientific">Periweissella beninensis</name>
    <dbReference type="NCBI Taxonomy" id="504936"/>
    <lineage>
        <taxon>Bacteria</taxon>
        <taxon>Bacillati</taxon>
        <taxon>Bacillota</taxon>
        <taxon>Bacilli</taxon>
        <taxon>Lactobacillales</taxon>
        <taxon>Lactobacillaceae</taxon>
        <taxon>Periweissella</taxon>
    </lineage>
</organism>
<keyword evidence="1" id="KW-1133">Transmembrane helix</keyword>
<sequence>MRKWQKWLISIILIVLAIPSLILVWPTQLRSVARAINEGFTQLNITPIPWLEVSYWVGVAVLVICFLAIIYVILIPRYRHNVLLHQDGQGELELSEQSIVNYVGTVLASHGIGDPDVKVRATKHKLRVQALGYTSHKEQLEKHLAPITGELDTKLKELIGDDKLTVVSTLTIHQRDRKKIKSPRVV</sequence>
<feature type="transmembrane region" description="Helical" evidence="1">
    <location>
        <begin position="7"/>
        <end position="25"/>
    </location>
</feature>
<dbReference type="RefSeq" id="WP_205143904.1">
    <property type="nucleotide sequence ID" value="NZ_JAFBDN010000013.1"/>
</dbReference>
<keyword evidence="3" id="KW-1185">Reference proteome</keyword>
<evidence type="ECO:0000313" key="2">
    <source>
        <dbReference type="EMBL" id="MCM2437028.1"/>
    </source>
</evidence>
<accession>A0ABT0VGR8</accession>
<evidence type="ECO:0000256" key="1">
    <source>
        <dbReference type="SAM" id="Phobius"/>
    </source>
</evidence>
<comment type="caution">
    <text evidence="2">The sequence shown here is derived from an EMBL/GenBank/DDBJ whole genome shotgun (WGS) entry which is preliminary data.</text>
</comment>
<evidence type="ECO:0000313" key="3">
    <source>
        <dbReference type="Proteomes" id="UP001057481"/>
    </source>
</evidence>
<gene>
    <name evidence="2" type="primary">amaP</name>
    <name evidence="2" type="ORF">KAK10_03655</name>
</gene>
<dbReference type="EMBL" id="JAGMVS010000046">
    <property type="protein sequence ID" value="MCM2437028.1"/>
    <property type="molecule type" value="Genomic_DNA"/>
</dbReference>
<keyword evidence="1" id="KW-0812">Transmembrane</keyword>
<dbReference type="NCBIfam" id="NF033218">
    <property type="entry name" value="anchor_AmaP"/>
    <property type="match status" value="1"/>
</dbReference>
<feature type="transmembrane region" description="Helical" evidence="1">
    <location>
        <begin position="53"/>
        <end position="74"/>
    </location>
</feature>
<keyword evidence="1" id="KW-0472">Membrane</keyword>
<proteinExistence type="predicted"/>
<dbReference type="Proteomes" id="UP001057481">
    <property type="component" value="Unassembled WGS sequence"/>
</dbReference>